<comment type="caution">
    <text evidence="4">The sequence shown here is derived from an EMBL/GenBank/DDBJ whole genome shotgun (WGS) entry which is preliminary data.</text>
</comment>
<reference evidence="4" key="1">
    <citation type="submission" date="2022-06" db="EMBL/GenBank/DDBJ databases">
        <title>Isolation of gut microbiota from human fecal samples.</title>
        <authorList>
            <person name="Pamer E.G."/>
            <person name="Barat B."/>
            <person name="Waligurski E."/>
            <person name="Medina S."/>
            <person name="Paddock L."/>
            <person name="Mostad J."/>
        </authorList>
    </citation>
    <scope>NUCLEOTIDE SEQUENCE</scope>
    <source>
        <strain evidence="4">DFI.7.96</strain>
    </source>
</reference>
<evidence type="ECO:0000256" key="1">
    <source>
        <dbReference type="ARBA" id="ARBA00009013"/>
    </source>
</evidence>
<dbReference type="Gene3D" id="3.30.750.24">
    <property type="entry name" value="STAS domain"/>
    <property type="match status" value="1"/>
</dbReference>
<dbReference type="AlphaFoldDB" id="A0AAW5KCE3"/>
<dbReference type="NCBIfam" id="TIGR00377">
    <property type="entry name" value="ant_ant_sig"/>
    <property type="match status" value="1"/>
</dbReference>
<dbReference type="PANTHER" id="PTHR33495:SF2">
    <property type="entry name" value="ANTI-SIGMA FACTOR ANTAGONIST TM_1081-RELATED"/>
    <property type="match status" value="1"/>
</dbReference>
<dbReference type="RefSeq" id="WP_185916636.1">
    <property type="nucleotide sequence ID" value="NZ_JACMSD010000009.1"/>
</dbReference>
<dbReference type="GO" id="GO:0043856">
    <property type="term" value="F:anti-sigma factor antagonist activity"/>
    <property type="evidence" value="ECO:0007669"/>
    <property type="project" value="InterPro"/>
</dbReference>
<proteinExistence type="inferred from homology"/>
<evidence type="ECO:0000313" key="4">
    <source>
        <dbReference type="EMBL" id="MCQ4949695.1"/>
    </source>
</evidence>
<dbReference type="SUPFAM" id="SSF52091">
    <property type="entry name" value="SpoIIaa-like"/>
    <property type="match status" value="1"/>
</dbReference>
<dbReference type="CDD" id="cd07043">
    <property type="entry name" value="STAS_anti-anti-sigma_factors"/>
    <property type="match status" value="1"/>
</dbReference>
<dbReference type="InterPro" id="IPR002645">
    <property type="entry name" value="STAS_dom"/>
</dbReference>
<evidence type="ECO:0000259" key="3">
    <source>
        <dbReference type="PROSITE" id="PS50801"/>
    </source>
</evidence>
<evidence type="ECO:0000256" key="2">
    <source>
        <dbReference type="RuleBase" id="RU003749"/>
    </source>
</evidence>
<dbReference type="PANTHER" id="PTHR33495">
    <property type="entry name" value="ANTI-SIGMA FACTOR ANTAGONIST TM_1081-RELATED-RELATED"/>
    <property type="match status" value="1"/>
</dbReference>
<evidence type="ECO:0000313" key="5">
    <source>
        <dbReference type="Proteomes" id="UP001205063"/>
    </source>
</evidence>
<dbReference type="InterPro" id="IPR003658">
    <property type="entry name" value="Anti-sigma_ant"/>
</dbReference>
<dbReference type="Proteomes" id="UP001205063">
    <property type="component" value="Unassembled WGS sequence"/>
</dbReference>
<comment type="similarity">
    <text evidence="1 2">Belongs to the anti-sigma-factor antagonist family.</text>
</comment>
<gene>
    <name evidence="4" type="ORF">NE646_08450</name>
</gene>
<dbReference type="Pfam" id="PF01740">
    <property type="entry name" value="STAS"/>
    <property type="match status" value="1"/>
</dbReference>
<dbReference type="PROSITE" id="PS50801">
    <property type="entry name" value="STAS"/>
    <property type="match status" value="1"/>
</dbReference>
<organism evidence="4 5">
    <name type="scientific">Bittarella massiliensis</name>
    <name type="common">ex Durand et al. 2017</name>
    <dbReference type="NCBI Taxonomy" id="1720313"/>
    <lineage>
        <taxon>Bacteria</taxon>
        <taxon>Bacillati</taxon>
        <taxon>Bacillota</taxon>
        <taxon>Clostridia</taxon>
        <taxon>Eubacteriales</taxon>
        <taxon>Oscillospiraceae</taxon>
        <taxon>Bittarella (ex Durand et al. 2017)</taxon>
    </lineage>
</organism>
<protein>
    <recommendedName>
        <fullName evidence="2">Anti-sigma factor antagonist</fullName>
    </recommendedName>
</protein>
<accession>A0AAW5KCE3</accession>
<dbReference type="InterPro" id="IPR036513">
    <property type="entry name" value="STAS_dom_sf"/>
</dbReference>
<dbReference type="EMBL" id="JANGAB010000004">
    <property type="protein sequence ID" value="MCQ4949695.1"/>
    <property type="molecule type" value="Genomic_DNA"/>
</dbReference>
<feature type="domain" description="STAS" evidence="3">
    <location>
        <begin position="16"/>
        <end position="101"/>
    </location>
</feature>
<sequence length="101" mass="11146">MNVNLQGDREALTAFLEGEIDHHSARSFRDSIDERVASLGPKLLVLDFSGITFMDSSGVGLVMGRYRTMQQQGGELRVQGAKGSIRRILLLSGLDKLVRIE</sequence>
<name>A0AAW5KCE3_9FIRM</name>